<proteinExistence type="predicted"/>
<dbReference type="WBParaSite" id="HPLM_0002146801-mRNA-1">
    <property type="protein sequence ID" value="HPLM_0002146801-mRNA-1"/>
    <property type="gene ID" value="HPLM_0002146801"/>
</dbReference>
<protein>
    <submittedName>
        <fullName evidence="1">Ovule protein</fullName>
    </submittedName>
</protein>
<name>A0A0N4XAS3_HAEPC</name>
<reference evidence="1" key="1">
    <citation type="submission" date="2017-02" db="UniProtKB">
        <authorList>
            <consortium name="WormBaseParasite"/>
        </authorList>
    </citation>
    <scope>IDENTIFICATION</scope>
</reference>
<accession>A0A0N4XAS3</accession>
<dbReference type="AlphaFoldDB" id="A0A0N4XAS3"/>
<sequence>LLRDLVAISSQHGTNKQAAPLQNVKRALTTLCSQHVQTSVHQRPAVITSNSSLASPSVVEEFDVSVITITFNLPTT</sequence>
<organism evidence="1">
    <name type="scientific">Haemonchus placei</name>
    <name type="common">Barber's pole worm</name>
    <dbReference type="NCBI Taxonomy" id="6290"/>
    <lineage>
        <taxon>Eukaryota</taxon>
        <taxon>Metazoa</taxon>
        <taxon>Ecdysozoa</taxon>
        <taxon>Nematoda</taxon>
        <taxon>Chromadorea</taxon>
        <taxon>Rhabditida</taxon>
        <taxon>Rhabditina</taxon>
        <taxon>Rhabditomorpha</taxon>
        <taxon>Strongyloidea</taxon>
        <taxon>Trichostrongylidae</taxon>
        <taxon>Haemonchus</taxon>
    </lineage>
</organism>
<evidence type="ECO:0000313" key="1">
    <source>
        <dbReference type="WBParaSite" id="HPLM_0002146801-mRNA-1"/>
    </source>
</evidence>